<name>A0A517LE08_9PEZI</name>
<accession>A0A517LE08</accession>
<dbReference type="InterPro" id="IPR001853">
    <property type="entry name" value="DSBA-like_thioredoxin_dom"/>
</dbReference>
<keyword evidence="3" id="KW-1185">Reference proteome</keyword>
<dbReference type="GO" id="GO:0016491">
    <property type="term" value="F:oxidoreductase activity"/>
    <property type="evidence" value="ECO:0007669"/>
    <property type="project" value="InterPro"/>
</dbReference>
<dbReference type="OrthoDB" id="1930760at2759"/>
<dbReference type="EMBL" id="CP042194">
    <property type="protein sequence ID" value="QDS73870.1"/>
    <property type="molecule type" value="Genomic_DNA"/>
</dbReference>
<reference evidence="2 3" key="1">
    <citation type="submission" date="2019-07" db="EMBL/GenBank/DDBJ databases">
        <title>Finished genome of Venturia effusa.</title>
        <authorList>
            <person name="Young C.A."/>
            <person name="Cox M.P."/>
            <person name="Ganley A.R.D."/>
            <person name="David W.J."/>
        </authorList>
    </citation>
    <scope>NUCLEOTIDE SEQUENCE [LARGE SCALE GENOMIC DNA]</scope>
    <source>
        <strain evidence="3">albino</strain>
    </source>
</reference>
<dbReference type="PANTHER" id="PTHR13887">
    <property type="entry name" value="GLUTATHIONE S-TRANSFERASE KAPPA"/>
    <property type="match status" value="1"/>
</dbReference>
<dbReference type="Proteomes" id="UP000316270">
    <property type="component" value="Chromosome 10"/>
</dbReference>
<dbReference type="Pfam" id="PF01323">
    <property type="entry name" value="DSBA"/>
    <property type="match status" value="1"/>
</dbReference>
<evidence type="ECO:0000259" key="1">
    <source>
        <dbReference type="Pfam" id="PF01323"/>
    </source>
</evidence>
<dbReference type="AlphaFoldDB" id="A0A517LE08"/>
<dbReference type="CDD" id="cd03024">
    <property type="entry name" value="DsbA_FrnE"/>
    <property type="match status" value="1"/>
</dbReference>
<feature type="domain" description="DSBA-like thioredoxin" evidence="1">
    <location>
        <begin position="6"/>
        <end position="211"/>
    </location>
</feature>
<protein>
    <recommendedName>
        <fullName evidence="1">DSBA-like thioredoxin domain-containing protein</fullName>
    </recommendedName>
</protein>
<organism evidence="2 3">
    <name type="scientific">Venturia effusa</name>
    <dbReference type="NCBI Taxonomy" id="50376"/>
    <lineage>
        <taxon>Eukaryota</taxon>
        <taxon>Fungi</taxon>
        <taxon>Dikarya</taxon>
        <taxon>Ascomycota</taxon>
        <taxon>Pezizomycotina</taxon>
        <taxon>Dothideomycetes</taxon>
        <taxon>Pleosporomycetidae</taxon>
        <taxon>Venturiales</taxon>
        <taxon>Venturiaceae</taxon>
        <taxon>Venturia</taxon>
    </lineage>
</organism>
<gene>
    <name evidence="2" type="ORF">FKW77_006921</name>
</gene>
<dbReference type="SUPFAM" id="SSF52833">
    <property type="entry name" value="Thioredoxin-like"/>
    <property type="match status" value="1"/>
</dbReference>
<proteinExistence type="predicted"/>
<evidence type="ECO:0000313" key="3">
    <source>
        <dbReference type="Proteomes" id="UP000316270"/>
    </source>
</evidence>
<sequence length="223" mass="24810">MTNFNIEIVSDTVCPWCYVGHRKLLGAIQTFQTSHPTRTDTFTTTWKPFYLDPTSPKISIDKSVRYAQKFGPGRTEAIFARMKDVGKSVGIAFKFGGKTGNTRDSHRLIQLGKLKGEGMQTKVVEALFTAYFENEKDITQKDVLVSAAVEAGLDRGEAEKWLESDDDDDGGKEVDAEVGEAQRRGISGVPHFTINGRFEIEGAQDSAAFVQLFERFVKMEGQL</sequence>
<evidence type="ECO:0000313" key="2">
    <source>
        <dbReference type="EMBL" id="QDS73870.1"/>
    </source>
</evidence>
<dbReference type="InterPro" id="IPR036249">
    <property type="entry name" value="Thioredoxin-like_sf"/>
</dbReference>
<dbReference type="PANTHER" id="PTHR13887:SF41">
    <property type="entry name" value="THIOREDOXIN SUPERFAMILY PROTEIN"/>
    <property type="match status" value="1"/>
</dbReference>
<dbReference type="Gene3D" id="3.40.30.10">
    <property type="entry name" value="Glutaredoxin"/>
    <property type="match status" value="1"/>
</dbReference>